<feature type="domain" description="Zona occludens toxin N-terminal" evidence="3">
    <location>
        <begin position="1"/>
        <end position="172"/>
    </location>
</feature>
<keyword evidence="2" id="KW-0812">Transmembrane</keyword>
<keyword evidence="2" id="KW-0472">Membrane</keyword>
<evidence type="ECO:0000256" key="2">
    <source>
        <dbReference type="SAM" id="Phobius"/>
    </source>
</evidence>
<dbReference type="Gene3D" id="3.40.50.300">
    <property type="entry name" value="P-loop containing nucleotide triphosphate hydrolases"/>
    <property type="match status" value="1"/>
</dbReference>
<feature type="region of interest" description="Disordered" evidence="1">
    <location>
        <begin position="322"/>
        <end position="355"/>
    </location>
</feature>
<dbReference type="InterPro" id="IPR027417">
    <property type="entry name" value="P-loop_NTPase"/>
</dbReference>
<organism evidence="4 5">
    <name type="scientific">Pseudomonas kribbensis</name>
    <dbReference type="NCBI Taxonomy" id="1628086"/>
    <lineage>
        <taxon>Bacteria</taxon>
        <taxon>Pseudomonadati</taxon>
        <taxon>Pseudomonadota</taxon>
        <taxon>Gammaproteobacteria</taxon>
        <taxon>Pseudomonadales</taxon>
        <taxon>Pseudomonadaceae</taxon>
        <taxon>Pseudomonas</taxon>
    </lineage>
</organism>
<dbReference type="Pfam" id="PF05707">
    <property type="entry name" value="Zot"/>
    <property type="match status" value="1"/>
</dbReference>
<evidence type="ECO:0000313" key="4">
    <source>
        <dbReference type="EMBL" id="TFH76242.1"/>
    </source>
</evidence>
<evidence type="ECO:0000256" key="1">
    <source>
        <dbReference type="SAM" id="MobiDB-lite"/>
    </source>
</evidence>
<dbReference type="InterPro" id="IPR008900">
    <property type="entry name" value="Zot_N"/>
</dbReference>
<name>A0A4Y8V638_9PSED</name>
<feature type="compositionally biased region" description="Polar residues" evidence="1">
    <location>
        <begin position="323"/>
        <end position="344"/>
    </location>
</feature>
<reference evidence="4 5" key="1">
    <citation type="submission" date="2019-03" db="EMBL/GenBank/DDBJ databases">
        <title>Draft genome sequence of humic substances-degrading Pseudomonas kribbensis CHA-19 from forest soil.</title>
        <authorList>
            <person name="Kim D."/>
        </authorList>
    </citation>
    <scope>NUCLEOTIDE SEQUENCE [LARGE SCALE GENOMIC DNA]</scope>
    <source>
        <strain evidence="4 5">CHA-19</strain>
    </source>
</reference>
<feature type="transmembrane region" description="Helical" evidence="2">
    <location>
        <begin position="185"/>
        <end position="203"/>
    </location>
</feature>
<evidence type="ECO:0000313" key="5">
    <source>
        <dbReference type="Proteomes" id="UP000297555"/>
    </source>
</evidence>
<accession>A0A4Y8V638</accession>
<gene>
    <name evidence="4" type="ORF">E4J90_29295</name>
</gene>
<comment type="caution">
    <text evidence="4">The sequence shown here is derived from an EMBL/GenBank/DDBJ whole genome shotgun (WGS) entry which is preliminary data.</text>
</comment>
<dbReference type="RefSeq" id="WP_134828696.1">
    <property type="nucleotide sequence ID" value="NZ_SPDQ01000029.1"/>
</dbReference>
<protein>
    <submittedName>
        <fullName evidence="4">Transposase</fullName>
    </submittedName>
</protein>
<dbReference type="Proteomes" id="UP000297555">
    <property type="component" value="Unassembled WGS sequence"/>
</dbReference>
<evidence type="ECO:0000259" key="3">
    <source>
        <dbReference type="Pfam" id="PF05707"/>
    </source>
</evidence>
<dbReference type="OrthoDB" id="8809170at2"/>
<keyword evidence="2" id="KW-1133">Transmembrane helix</keyword>
<dbReference type="EMBL" id="SPDQ01000029">
    <property type="protein sequence ID" value="TFH76242.1"/>
    <property type="molecule type" value="Genomic_DNA"/>
</dbReference>
<dbReference type="AlphaFoldDB" id="A0A4Y8V638"/>
<proteinExistence type="predicted"/>
<sequence>MLKLVTGLPGAGKTSNELWDFLHNKDYEGRPKYATPIKGFIPTNHGVQPLDHIDQWRDLPEGSVILCDEVQRYCGTELGTNPPDWVKDLSIHRHSGKDLIFLTQAPGLLHPFARKLVQPHVNYHRPYNTKRIVRYSWESVQTDPASKAARNTGQSSFVKTNPKVFEMYTSTVLDTHSRRLPMKSIIILALAALVAVVCIGMAIRFTMRMMHKEEPVPDPVTQQAVTHASTSPIPDGLVTSTQGKPVWTAESVKPRISGQPYTAPVYDQLTTPTDFPRVAACMSSESRGTCDCYTQQATPVDVPMSACLVFVRHGSFDPWLSGRHQQGQQQAVNNKSTVPESSPAPQAVPRHQGQPFTVVAETAPVFLHTKDARTGRP</sequence>